<dbReference type="Proteomes" id="UP000749293">
    <property type="component" value="Unassembled WGS sequence"/>
</dbReference>
<protein>
    <submittedName>
        <fullName evidence="4">Ubiquitin-conjugating enzyme E2 C</fullName>
    </submittedName>
</protein>
<feature type="compositionally biased region" description="Polar residues" evidence="2">
    <location>
        <begin position="1"/>
        <end position="12"/>
    </location>
</feature>
<dbReference type="PROSITE" id="PS50127">
    <property type="entry name" value="UBC_2"/>
    <property type="match status" value="1"/>
</dbReference>
<gene>
    <name evidence="4" type="ORF">GMORB2_4059</name>
</gene>
<comment type="caution">
    <text evidence="4">The sequence shown here is derived from an EMBL/GenBank/DDBJ whole genome shotgun (WGS) entry which is preliminary data.</text>
</comment>
<dbReference type="InterPro" id="IPR016135">
    <property type="entry name" value="UBQ-conjugating_enzyme/RWD"/>
</dbReference>
<dbReference type="PANTHER" id="PTHR24067">
    <property type="entry name" value="UBIQUITIN-CONJUGATING ENZYME E2"/>
    <property type="match status" value="1"/>
</dbReference>
<organism evidence="4 5">
    <name type="scientific">Geosmithia morbida</name>
    <dbReference type="NCBI Taxonomy" id="1094350"/>
    <lineage>
        <taxon>Eukaryota</taxon>
        <taxon>Fungi</taxon>
        <taxon>Dikarya</taxon>
        <taxon>Ascomycota</taxon>
        <taxon>Pezizomycotina</taxon>
        <taxon>Sordariomycetes</taxon>
        <taxon>Hypocreomycetidae</taxon>
        <taxon>Hypocreales</taxon>
        <taxon>Bionectriaceae</taxon>
        <taxon>Geosmithia</taxon>
    </lineage>
</organism>
<dbReference type="Pfam" id="PF00179">
    <property type="entry name" value="UQ_con"/>
    <property type="match status" value="1"/>
</dbReference>
<evidence type="ECO:0000259" key="3">
    <source>
        <dbReference type="PROSITE" id="PS50127"/>
    </source>
</evidence>
<evidence type="ECO:0000256" key="1">
    <source>
        <dbReference type="ARBA" id="ARBA00022786"/>
    </source>
</evidence>
<feature type="region of interest" description="Disordered" evidence="2">
    <location>
        <begin position="116"/>
        <end position="135"/>
    </location>
</feature>
<dbReference type="Gene3D" id="3.10.110.10">
    <property type="entry name" value="Ubiquitin Conjugating Enzyme"/>
    <property type="match status" value="1"/>
</dbReference>
<evidence type="ECO:0000313" key="5">
    <source>
        <dbReference type="Proteomes" id="UP000749293"/>
    </source>
</evidence>
<dbReference type="GeneID" id="55970287"/>
<dbReference type="RefSeq" id="XP_035323872.1">
    <property type="nucleotide sequence ID" value="XM_035466035.1"/>
</dbReference>
<evidence type="ECO:0000313" key="4">
    <source>
        <dbReference type="EMBL" id="KAF4125220.1"/>
    </source>
</evidence>
<feature type="domain" description="UBC core" evidence="3">
    <location>
        <begin position="32"/>
        <end position="135"/>
    </location>
</feature>
<dbReference type="InterPro" id="IPR000608">
    <property type="entry name" value="UBC"/>
</dbReference>
<keyword evidence="1" id="KW-0833">Ubl conjugation pathway</keyword>
<dbReference type="SUPFAM" id="SSF54495">
    <property type="entry name" value="UBC-like"/>
    <property type="match status" value="1"/>
</dbReference>
<reference evidence="4" key="1">
    <citation type="submission" date="2020-03" db="EMBL/GenBank/DDBJ databases">
        <title>Site-based positive gene gene selection in Geosmithia morbida across the United States reveals a broad range of putative effectors and factors for local host and environmental adapation.</title>
        <authorList>
            <person name="Onufrak A."/>
            <person name="Murdoch R.W."/>
            <person name="Gazis R."/>
            <person name="Huff M."/>
            <person name="Staton M."/>
            <person name="Klingeman W."/>
            <person name="Hadziabdic D."/>
        </authorList>
    </citation>
    <scope>NUCLEOTIDE SEQUENCE</scope>
    <source>
        <strain evidence="4">1262</strain>
    </source>
</reference>
<evidence type="ECO:0000256" key="2">
    <source>
        <dbReference type="SAM" id="MobiDB-lite"/>
    </source>
</evidence>
<dbReference type="OrthoDB" id="10253686at2759"/>
<sequence length="135" mass="14760">MDFSAEDNQNSAPGDVPAGKLGGVRKGPDSQSTTKRLQTELMQLMTSPAPGVSAFPSSDGNLLSWTATIEGPDDTPYKGLTMKLSFSFPSNYPYAPPVVLFKTPIYHPNAAELWDKDPEEFQKKVTGRHQDIDDE</sequence>
<keyword evidence="5" id="KW-1185">Reference proteome</keyword>
<dbReference type="EMBL" id="JAANYQ010000003">
    <property type="protein sequence ID" value="KAF4125220.1"/>
    <property type="molecule type" value="Genomic_DNA"/>
</dbReference>
<name>A0A9P4YYH1_9HYPO</name>
<dbReference type="AlphaFoldDB" id="A0A9P4YYH1"/>
<feature type="region of interest" description="Disordered" evidence="2">
    <location>
        <begin position="1"/>
        <end position="34"/>
    </location>
</feature>
<accession>A0A9P4YYH1</accession>
<dbReference type="SMART" id="SM00212">
    <property type="entry name" value="UBCc"/>
    <property type="match status" value="1"/>
</dbReference>
<dbReference type="InterPro" id="IPR050113">
    <property type="entry name" value="Ub_conjugating_enzyme"/>
</dbReference>
<proteinExistence type="predicted"/>